<feature type="chain" id="PRO_5034217806" evidence="1">
    <location>
        <begin position="25"/>
        <end position="172"/>
    </location>
</feature>
<accession>A0A8F1MAZ6</accession>
<dbReference type="KEGG" id="mvl:KOY49_01225"/>
<evidence type="ECO:0000259" key="2">
    <source>
        <dbReference type="Pfam" id="PF09972"/>
    </source>
</evidence>
<dbReference type="AlphaFoldDB" id="A0A8F1MAZ6"/>
<proteinExistence type="predicted"/>
<protein>
    <submittedName>
        <fullName evidence="3">DUF2207 domain-containing protein</fullName>
    </submittedName>
</protein>
<gene>
    <name evidence="3" type="ORF">KOY49_01225</name>
</gene>
<dbReference type="Proteomes" id="UP000677117">
    <property type="component" value="Chromosome"/>
</dbReference>
<dbReference type="RefSeq" id="WP_232736386.1">
    <property type="nucleotide sequence ID" value="NZ_CP076459.1"/>
</dbReference>
<dbReference type="EMBL" id="CP076459">
    <property type="protein sequence ID" value="QWQ31621.1"/>
    <property type="molecule type" value="Genomic_DNA"/>
</dbReference>
<evidence type="ECO:0000256" key="1">
    <source>
        <dbReference type="SAM" id="SignalP"/>
    </source>
</evidence>
<name>A0A8F1MAZ6_9BACT</name>
<keyword evidence="4" id="KW-1185">Reference proteome</keyword>
<dbReference type="Pfam" id="PF09972">
    <property type="entry name" value="DUF2207"/>
    <property type="match status" value="1"/>
</dbReference>
<feature type="domain" description="DUF2207" evidence="2">
    <location>
        <begin position="33"/>
        <end position="165"/>
    </location>
</feature>
<dbReference type="InterPro" id="IPR018702">
    <property type="entry name" value="DUF2207"/>
</dbReference>
<keyword evidence="1" id="KW-0732">Signal</keyword>
<sequence length="172" mass="19655">MKRFLLGLLTVGLLLAGSGKMAFAARSTDNFTITKFDAEYSLSRDSDNRSKLETTWRITANFPPNQNRGIAPVFVKKYDDHSTNFSLQSVTDENGTPLEYSWNDDELRIGNKNTYVEGEKTYIIKFTQRDVTKNYGDTGRDEFYWDVIGDEWRVPMENVQISVKLDESLVAA</sequence>
<feature type="signal peptide" evidence="1">
    <location>
        <begin position="1"/>
        <end position="24"/>
    </location>
</feature>
<evidence type="ECO:0000313" key="4">
    <source>
        <dbReference type="Proteomes" id="UP000677117"/>
    </source>
</evidence>
<organism evidence="3 4">
    <name type="scientific">Candidatus Minimicrobia vallesae</name>
    <dbReference type="NCBI Taxonomy" id="2841264"/>
    <lineage>
        <taxon>Bacteria</taxon>
        <taxon>Candidatus Saccharimonadota</taxon>
        <taxon>Candidatus Saccharimonadota incertae sedis</taxon>
        <taxon>Candidatus Minimicrobia</taxon>
    </lineage>
</organism>
<evidence type="ECO:0000313" key="3">
    <source>
        <dbReference type="EMBL" id="QWQ31621.1"/>
    </source>
</evidence>
<reference evidence="3" key="1">
    <citation type="submission" date="2021-06" db="EMBL/GenBank/DDBJ databases">
        <title>An adapted protocol for Saccharibacteria cultivation: two new species join this phylum of Candidate Phyla Radiations.</title>
        <authorList>
            <person name="Ibrahim A."/>
            <person name="Maatouk M."/>
            <person name="Raoult D."/>
            <person name="Bittar F."/>
        </authorList>
    </citation>
    <scope>NUCLEOTIDE SEQUENCE</scope>
    <source>
        <strain evidence="3">IHU2</strain>
    </source>
</reference>